<proteinExistence type="predicted"/>
<reference evidence="4 5" key="2">
    <citation type="submission" date="2024-07" db="EMBL/GenBank/DDBJ databases">
        <authorList>
            <person name="Akdeniz Z."/>
        </authorList>
    </citation>
    <scope>NUCLEOTIDE SEQUENCE [LARGE SCALE GENOMIC DNA]</scope>
</reference>
<feature type="compositionally biased region" description="Low complexity" evidence="2">
    <location>
        <begin position="557"/>
        <end position="572"/>
    </location>
</feature>
<dbReference type="AlphaFoldDB" id="A0AA86RE97"/>
<evidence type="ECO:0000256" key="2">
    <source>
        <dbReference type="SAM" id="MobiDB-lite"/>
    </source>
</evidence>
<evidence type="ECO:0000256" key="1">
    <source>
        <dbReference type="SAM" id="Coils"/>
    </source>
</evidence>
<name>A0AA86RE97_9EUKA</name>
<accession>A0AA86RE97</accession>
<dbReference type="EMBL" id="CAXDID020000143">
    <property type="protein sequence ID" value="CAL6039731.1"/>
    <property type="molecule type" value="Genomic_DNA"/>
</dbReference>
<keyword evidence="5" id="KW-1185">Reference proteome</keyword>
<organism evidence="3">
    <name type="scientific">Hexamita inflata</name>
    <dbReference type="NCBI Taxonomy" id="28002"/>
    <lineage>
        <taxon>Eukaryota</taxon>
        <taxon>Metamonada</taxon>
        <taxon>Diplomonadida</taxon>
        <taxon>Hexamitidae</taxon>
        <taxon>Hexamitinae</taxon>
        <taxon>Hexamita</taxon>
    </lineage>
</organism>
<comment type="caution">
    <text evidence="3">The sequence shown here is derived from an EMBL/GenBank/DDBJ whole genome shotgun (WGS) entry which is preliminary data.</text>
</comment>
<evidence type="ECO:0000313" key="5">
    <source>
        <dbReference type="Proteomes" id="UP001642409"/>
    </source>
</evidence>
<evidence type="ECO:0000313" key="4">
    <source>
        <dbReference type="EMBL" id="CAL6039731.1"/>
    </source>
</evidence>
<feature type="compositionally biased region" description="Basic and acidic residues" evidence="2">
    <location>
        <begin position="573"/>
        <end position="585"/>
    </location>
</feature>
<reference evidence="3" key="1">
    <citation type="submission" date="2023-06" db="EMBL/GenBank/DDBJ databases">
        <authorList>
            <person name="Kurt Z."/>
        </authorList>
    </citation>
    <scope>NUCLEOTIDE SEQUENCE</scope>
</reference>
<evidence type="ECO:0000313" key="3">
    <source>
        <dbReference type="EMBL" id="CAI9974842.1"/>
    </source>
</evidence>
<feature type="coiled-coil region" evidence="1">
    <location>
        <begin position="27"/>
        <end position="61"/>
    </location>
</feature>
<keyword evidence="1" id="KW-0175">Coiled coil</keyword>
<sequence length="782" mass="92601">MEDLLHLQLQVTQIQLSIENEKYMQFKEQLDQEKIWNQELLNELENKCNEQDILIQMVESNTHQNKQTQKINVSLQTSFQNCSQNNQSISINTSYTQIYTQQQNRINEYEKYINQLQASNEKIKSQFDDLNSKISEKLLEIDNINSKDKQKALENILQIDADLINCKNKDIQYYQQQYENVNRKYICAQDEYELMKERNNLSQGYVKQLEAEIARLNEKLKLKENNCERLQSESKCPMMKTIQELKDQNQQYVNHIHNIEAQYSEQDQLNKLQIINLMKTVQELQDQNQQYVNHIKNIEAQYYKQIFNLNEEIKSQMKTNETLTKHQQSEIMQGETVGTQEKKSYVVSHNNLEAISTQQIKIFGTELNEQIQIEYQQVSEIKQKEVSENLFKEISKEPQNIEELPVSQSQQLSSQQQNIVQQINEQLDLKSQLSSSDDQRPLSQPTPEIISKIFYEAAKNVLNRYFNIQSENMNCTEISNQIEQLNQDQQETLWEKIVQISNCFETVEAVCFYFTTTFKPTQQNSIDFLEVQPDEQEQLNNLNTSLDQVSEPENEGKQQNITNQQKQQNQQKQDPKSEEKQVNNKRQLERQQFYQFTSFSPATNQILNQMYKQLNLLKVRMKQISQYDTLREKQNDFLQINNQEDQTSTQIITNQHLNEQVVLQQNEQTEYQKLQISKQMISKNQQGKNTILKRKKELDQFTQALKKVLNKSYSDQNINQMSQRQIIEFIDANNATQQFMFWNCVGMALECKKSSKNAQIFYSTVYLPQYSENINLIINQEQ</sequence>
<protein>
    <submittedName>
        <fullName evidence="4">Hypothetical_protein</fullName>
    </submittedName>
</protein>
<dbReference type="Proteomes" id="UP001642409">
    <property type="component" value="Unassembled WGS sequence"/>
</dbReference>
<feature type="coiled-coil region" evidence="1">
    <location>
        <begin position="178"/>
        <end position="301"/>
    </location>
</feature>
<dbReference type="EMBL" id="CATOUU010001155">
    <property type="protein sequence ID" value="CAI9974842.1"/>
    <property type="molecule type" value="Genomic_DNA"/>
</dbReference>
<feature type="region of interest" description="Disordered" evidence="2">
    <location>
        <begin position="548"/>
        <end position="585"/>
    </location>
</feature>
<gene>
    <name evidence="4" type="ORF">HINF_LOCUS37996</name>
    <name evidence="3" type="ORF">HINF_LOCUS62487</name>
</gene>
<feature type="coiled-coil region" evidence="1">
    <location>
        <begin position="99"/>
        <end position="133"/>
    </location>
</feature>